<gene>
    <name evidence="1" type="ORF">PCON_08797</name>
</gene>
<proteinExistence type="predicted"/>
<sequence length="39" mass="4671">MSFPSCWSGVNDDMNGIDDDMCDIRVNRCWEIYLTRLLW</sequence>
<dbReference type="Proteomes" id="UP000018144">
    <property type="component" value="Unassembled WGS sequence"/>
</dbReference>
<name>U4LDP7_PYROM</name>
<organism evidence="1 2">
    <name type="scientific">Pyronema omphalodes (strain CBS 100304)</name>
    <name type="common">Pyronema confluens</name>
    <dbReference type="NCBI Taxonomy" id="1076935"/>
    <lineage>
        <taxon>Eukaryota</taxon>
        <taxon>Fungi</taxon>
        <taxon>Dikarya</taxon>
        <taxon>Ascomycota</taxon>
        <taxon>Pezizomycotina</taxon>
        <taxon>Pezizomycetes</taxon>
        <taxon>Pezizales</taxon>
        <taxon>Pyronemataceae</taxon>
        <taxon>Pyronema</taxon>
    </lineage>
</organism>
<accession>U4LDP7</accession>
<reference evidence="1 2" key="1">
    <citation type="journal article" date="2013" name="PLoS Genet.">
        <title>The genome and development-dependent transcriptomes of Pyronema confluens: a window into fungal evolution.</title>
        <authorList>
            <person name="Traeger S."/>
            <person name="Altegoer F."/>
            <person name="Freitag M."/>
            <person name="Gabaldon T."/>
            <person name="Kempken F."/>
            <person name="Kumar A."/>
            <person name="Marcet-Houben M."/>
            <person name="Poggeler S."/>
            <person name="Stajich J.E."/>
            <person name="Nowrousian M."/>
        </authorList>
    </citation>
    <scope>NUCLEOTIDE SEQUENCE [LARGE SCALE GENOMIC DNA]</scope>
    <source>
        <strain evidence="2">CBS 100304</strain>
        <tissue evidence="1">Vegetative mycelium</tissue>
    </source>
</reference>
<dbReference type="EMBL" id="HF935444">
    <property type="protein sequence ID" value="CCX09204.1"/>
    <property type="molecule type" value="Genomic_DNA"/>
</dbReference>
<protein>
    <submittedName>
        <fullName evidence="1">Uncharacterized protein</fullName>
    </submittedName>
</protein>
<evidence type="ECO:0000313" key="1">
    <source>
        <dbReference type="EMBL" id="CCX09204.1"/>
    </source>
</evidence>
<evidence type="ECO:0000313" key="2">
    <source>
        <dbReference type="Proteomes" id="UP000018144"/>
    </source>
</evidence>
<dbReference type="AlphaFoldDB" id="U4LDP7"/>
<keyword evidence="2" id="KW-1185">Reference proteome</keyword>